<dbReference type="AlphaFoldDB" id="A0A2R5FKB3"/>
<accession>A0A2R5FKB3</accession>
<evidence type="ECO:0000313" key="1">
    <source>
        <dbReference type="EMBL" id="GBG16211.1"/>
    </source>
</evidence>
<comment type="caution">
    <text evidence="1">The sequence shown here is derived from an EMBL/GenBank/DDBJ whole genome shotgun (WGS) entry which is preliminary data.</text>
</comment>
<keyword evidence="2" id="KW-1185">Reference proteome</keyword>
<protein>
    <submittedName>
        <fullName evidence="1">Uncharacterized protein</fullName>
    </submittedName>
</protein>
<reference evidence="1 2" key="1">
    <citation type="submission" date="2017-12" db="EMBL/GenBank/DDBJ databases">
        <title>Sequencing, de novo assembly and annotation of complete genome of a new Thraustochytrid species, strain FCC1311.</title>
        <authorList>
            <person name="Sedici K."/>
            <person name="Godart F."/>
            <person name="Aiese Cigliano R."/>
            <person name="Sanseverino W."/>
            <person name="Barakat M."/>
            <person name="Ortet P."/>
            <person name="Marechal E."/>
            <person name="Cagnac O."/>
            <person name="Amato A."/>
        </authorList>
    </citation>
    <scope>NUCLEOTIDE SEQUENCE [LARGE SCALE GENOMIC DNA]</scope>
</reference>
<dbReference type="InParanoid" id="A0A2R5FKB3"/>
<organism evidence="1 2">
    <name type="scientific">Hondaea fermentalgiana</name>
    <dbReference type="NCBI Taxonomy" id="2315210"/>
    <lineage>
        <taxon>Eukaryota</taxon>
        <taxon>Sar</taxon>
        <taxon>Stramenopiles</taxon>
        <taxon>Bigyra</taxon>
        <taxon>Labyrinthulomycetes</taxon>
        <taxon>Thraustochytrida</taxon>
        <taxon>Thraustochytriidae</taxon>
        <taxon>Hondaea</taxon>
    </lineage>
</organism>
<dbReference type="EMBL" id="BEYU01001410">
    <property type="protein sequence ID" value="GBG16211.1"/>
    <property type="molecule type" value="Genomic_DNA"/>
</dbReference>
<evidence type="ECO:0000313" key="2">
    <source>
        <dbReference type="Proteomes" id="UP000241890"/>
    </source>
</evidence>
<name>A0A2R5FKB3_9STRA</name>
<gene>
    <name evidence="1" type="ORF">FCC1311_116862</name>
</gene>
<dbReference type="Proteomes" id="UP000241890">
    <property type="component" value="Unassembled WGS sequence"/>
</dbReference>
<proteinExistence type="predicted"/>
<sequence>MLQHPCALFAQLAVELGNAPNLSKLMLEARNSSSSFCISVIGILVGVAKIVFKSFTLPLRFAHALHDLFYARRARLTLPGNVLRQHLGELFDALL</sequence>